<dbReference type="STRING" id="106549.A0A540MB31"/>
<dbReference type="InterPro" id="IPR058580">
    <property type="entry name" value="DUF2828"/>
</dbReference>
<gene>
    <name evidence="2" type="ORF">C1H46_018441</name>
</gene>
<feature type="domain" description="DUF2828" evidence="1">
    <location>
        <begin position="9"/>
        <end position="130"/>
    </location>
</feature>
<dbReference type="PANTHER" id="PTHR31373">
    <property type="entry name" value="OS06G0652100 PROTEIN"/>
    <property type="match status" value="1"/>
</dbReference>
<keyword evidence="3" id="KW-1185">Reference proteome</keyword>
<proteinExistence type="predicted"/>
<dbReference type="PANTHER" id="PTHR31373:SF17">
    <property type="entry name" value="OS06G0652100 PROTEIN"/>
    <property type="match status" value="1"/>
</dbReference>
<comment type="caution">
    <text evidence="2">The sequence shown here is derived from an EMBL/GenBank/DDBJ whole genome shotgun (WGS) entry which is preliminary data.</text>
</comment>
<dbReference type="InterPro" id="IPR011205">
    <property type="entry name" value="UCP015417_vWA"/>
</dbReference>
<evidence type="ECO:0000313" key="3">
    <source>
        <dbReference type="Proteomes" id="UP000315295"/>
    </source>
</evidence>
<dbReference type="AlphaFoldDB" id="A0A540MB31"/>
<evidence type="ECO:0000259" key="1">
    <source>
        <dbReference type="Pfam" id="PF11443"/>
    </source>
</evidence>
<reference evidence="2 3" key="1">
    <citation type="journal article" date="2019" name="G3 (Bethesda)">
        <title>Sequencing of a Wild Apple (Malus baccata) Genome Unravels the Differences Between Cultivated and Wild Apple Species Regarding Disease Resistance and Cold Tolerance.</title>
        <authorList>
            <person name="Chen X."/>
        </authorList>
    </citation>
    <scope>NUCLEOTIDE SEQUENCE [LARGE SCALE GENOMIC DNA]</scope>
    <source>
        <strain evidence="3">cv. Shandingzi</strain>
        <tissue evidence="2">Leaves</tissue>
    </source>
</reference>
<accession>A0A540MB31</accession>
<organism evidence="2 3">
    <name type="scientific">Malus baccata</name>
    <name type="common">Siberian crab apple</name>
    <name type="synonym">Pyrus baccata</name>
    <dbReference type="NCBI Taxonomy" id="106549"/>
    <lineage>
        <taxon>Eukaryota</taxon>
        <taxon>Viridiplantae</taxon>
        <taxon>Streptophyta</taxon>
        <taxon>Embryophyta</taxon>
        <taxon>Tracheophyta</taxon>
        <taxon>Spermatophyta</taxon>
        <taxon>Magnoliopsida</taxon>
        <taxon>eudicotyledons</taxon>
        <taxon>Gunneridae</taxon>
        <taxon>Pentapetalae</taxon>
        <taxon>rosids</taxon>
        <taxon>fabids</taxon>
        <taxon>Rosales</taxon>
        <taxon>Rosaceae</taxon>
        <taxon>Amygdaloideae</taxon>
        <taxon>Maleae</taxon>
        <taxon>Malus</taxon>
    </lineage>
</organism>
<protein>
    <recommendedName>
        <fullName evidence="1">DUF2828 domain-containing protein</fullName>
    </recommendedName>
</protein>
<sequence>MSTVEFHETLMNQVLPSAWSHNPLTTLKLICNFIDKRGNGGKRNQDKAFFTAAVWLYQNHPKTLACDLVTISGSFGHILDLPCILSQVLPGEARLKFTRRIREEADSSGMVKVKEKDAKSKASDFLLRRKTIHKAAQRDTTAFCTIVFQIFSPNASSLILKNCIITMIMTMTIMMITA</sequence>
<dbReference type="EMBL" id="VIEB01000302">
    <property type="protein sequence ID" value="TQD95954.1"/>
    <property type="molecule type" value="Genomic_DNA"/>
</dbReference>
<dbReference type="Proteomes" id="UP000315295">
    <property type="component" value="Unassembled WGS sequence"/>
</dbReference>
<name>A0A540MB31_MALBA</name>
<dbReference type="Pfam" id="PF11443">
    <property type="entry name" value="DUF2828"/>
    <property type="match status" value="1"/>
</dbReference>
<evidence type="ECO:0000313" key="2">
    <source>
        <dbReference type="EMBL" id="TQD95954.1"/>
    </source>
</evidence>